<keyword evidence="3" id="KW-1185">Reference proteome</keyword>
<accession>A0AAU9RW73</accession>
<evidence type="ECO:0000313" key="3">
    <source>
        <dbReference type="Proteomes" id="UP000836841"/>
    </source>
</evidence>
<feature type="coiled-coil region" evidence="1">
    <location>
        <begin position="54"/>
        <end position="81"/>
    </location>
</feature>
<dbReference type="PANTHER" id="PTHR37226:SF4">
    <property type="entry name" value="GOLGIN FAMILY A PROTEIN"/>
    <property type="match status" value="1"/>
</dbReference>
<dbReference type="EMBL" id="CAJVSB020000427">
    <property type="protein sequence ID" value="CAH2050710.1"/>
    <property type="molecule type" value="Genomic_DNA"/>
</dbReference>
<gene>
    <name evidence="2" type="ORF">TAV2_LOCUS8617</name>
</gene>
<name>A0AAU9RW73_THLAR</name>
<dbReference type="AlphaFoldDB" id="A0AAU9RW73"/>
<organism evidence="2 3">
    <name type="scientific">Thlaspi arvense</name>
    <name type="common">Field penny-cress</name>
    <dbReference type="NCBI Taxonomy" id="13288"/>
    <lineage>
        <taxon>Eukaryota</taxon>
        <taxon>Viridiplantae</taxon>
        <taxon>Streptophyta</taxon>
        <taxon>Embryophyta</taxon>
        <taxon>Tracheophyta</taxon>
        <taxon>Spermatophyta</taxon>
        <taxon>Magnoliopsida</taxon>
        <taxon>eudicotyledons</taxon>
        <taxon>Gunneridae</taxon>
        <taxon>Pentapetalae</taxon>
        <taxon>rosids</taxon>
        <taxon>malvids</taxon>
        <taxon>Brassicales</taxon>
        <taxon>Brassicaceae</taxon>
        <taxon>Thlaspideae</taxon>
        <taxon>Thlaspi</taxon>
    </lineage>
</organism>
<dbReference type="PANTHER" id="PTHR37226">
    <property type="entry name" value="GOLGIN FAMILY A PROTEIN"/>
    <property type="match status" value="1"/>
</dbReference>
<feature type="non-terminal residue" evidence="2">
    <location>
        <position position="211"/>
    </location>
</feature>
<sequence>MGSTQSKRRKKKEVVRGLREKVRMLEKEMREMIWIRESENETHQREIMVYSLKERKWRRERKRMREEVKRLRKMLEERERREKYYHDVDDGRKWEWQLVAAGTRHRTEEEEEEEEERARRDDAVERWKRLYLAIKVELDALILRTHQGTTSPFCSLDILNLNPWRERLHDRSEEELKEKLQRDMRAKEETIELLQAKIASMEQKESKRERE</sequence>
<reference evidence="2 3" key="1">
    <citation type="submission" date="2022-03" db="EMBL/GenBank/DDBJ databases">
        <authorList>
            <person name="Nunn A."/>
            <person name="Chopra R."/>
            <person name="Nunn A."/>
            <person name="Contreras Garrido A."/>
        </authorList>
    </citation>
    <scope>NUCLEOTIDE SEQUENCE [LARGE SCALE GENOMIC DNA]</scope>
</reference>
<evidence type="ECO:0000313" key="2">
    <source>
        <dbReference type="EMBL" id="CAH2050710.1"/>
    </source>
</evidence>
<proteinExistence type="predicted"/>
<feature type="coiled-coil region" evidence="1">
    <location>
        <begin position="169"/>
        <end position="211"/>
    </location>
</feature>
<dbReference type="Proteomes" id="UP000836841">
    <property type="component" value="Unassembled WGS sequence"/>
</dbReference>
<keyword evidence="1" id="KW-0175">Coiled coil</keyword>
<protein>
    <submittedName>
        <fullName evidence="2">Uncharacterized protein</fullName>
    </submittedName>
</protein>
<evidence type="ECO:0000256" key="1">
    <source>
        <dbReference type="SAM" id="Coils"/>
    </source>
</evidence>
<comment type="caution">
    <text evidence="2">The sequence shown here is derived from an EMBL/GenBank/DDBJ whole genome shotgun (WGS) entry which is preliminary data.</text>
</comment>